<gene>
    <name evidence="2" type="ORF">EDD26_1151</name>
</gene>
<accession>A0A3N2ARV9</accession>
<dbReference type="OrthoDB" id="9802489at2"/>
<evidence type="ECO:0000313" key="2">
    <source>
        <dbReference type="EMBL" id="ROR65781.1"/>
    </source>
</evidence>
<evidence type="ECO:0000313" key="3">
    <source>
        <dbReference type="Proteomes" id="UP000275456"/>
    </source>
</evidence>
<reference evidence="2 3" key="1">
    <citation type="submission" date="2018-11" db="EMBL/GenBank/DDBJ databases">
        <title>Sequencing the genomes of 1000 actinobacteria strains.</title>
        <authorList>
            <person name="Klenk H.-P."/>
        </authorList>
    </citation>
    <scope>NUCLEOTIDE SEQUENCE [LARGE SCALE GENOMIC DNA]</scope>
    <source>
        <strain evidence="2 3">DSM 9580</strain>
    </source>
</reference>
<dbReference type="PANTHER" id="PTHR33570">
    <property type="entry name" value="4-CARBOXYMUCONOLACTONE DECARBOXYLASE FAMILY PROTEIN"/>
    <property type="match status" value="1"/>
</dbReference>
<dbReference type="AlphaFoldDB" id="A0A3N2ARV9"/>
<dbReference type="Pfam" id="PF02627">
    <property type="entry name" value="CMD"/>
    <property type="match status" value="1"/>
</dbReference>
<dbReference type="SUPFAM" id="SSF69118">
    <property type="entry name" value="AhpD-like"/>
    <property type="match status" value="1"/>
</dbReference>
<dbReference type="Gene3D" id="1.20.1290.10">
    <property type="entry name" value="AhpD-like"/>
    <property type="match status" value="1"/>
</dbReference>
<dbReference type="InterPro" id="IPR003779">
    <property type="entry name" value="CMD-like"/>
</dbReference>
<dbReference type="Proteomes" id="UP000275456">
    <property type="component" value="Unassembled WGS sequence"/>
</dbReference>
<dbReference type="EMBL" id="RKHJ01000001">
    <property type="protein sequence ID" value="ROR65781.1"/>
    <property type="molecule type" value="Genomic_DNA"/>
</dbReference>
<dbReference type="InterPro" id="IPR029032">
    <property type="entry name" value="AhpD-like"/>
</dbReference>
<sequence>MFAEGTHQETYDEGLAIRKEVLGSEHVERSMAKVSAFSQPIQDYVTEFCWGGIWSRDGLERSERSLVNIGILTALNRSHELGVHIRGAVRNGVTVQQIQEVLLQTAMYVGAPAALESFRVAEKVLRDELGDEAVDGAHASAGQQ</sequence>
<comment type="caution">
    <text evidence="2">The sequence shown here is derived from an EMBL/GenBank/DDBJ whole genome shotgun (WGS) entry which is preliminary data.</text>
</comment>
<dbReference type="PANTHER" id="PTHR33570:SF2">
    <property type="entry name" value="CARBOXYMUCONOLACTONE DECARBOXYLASE-LIKE DOMAIN-CONTAINING PROTEIN"/>
    <property type="match status" value="1"/>
</dbReference>
<evidence type="ECO:0000259" key="1">
    <source>
        <dbReference type="Pfam" id="PF02627"/>
    </source>
</evidence>
<feature type="domain" description="Carboxymuconolactone decarboxylase-like" evidence="1">
    <location>
        <begin position="41"/>
        <end position="122"/>
    </location>
</feature>
<dbReference type="RefSeq" id="WP_123696835.1">
    <property type="nucleotide sequence ID" value="NZ_RKHJ01000001.1"/>
</dbReference>
<dbReference type="InterPro" id="IPR052512">
    <property type="entry name" value="4CMD/NDH-1_regulator"/>
</dbReference>
<dbReference type="GO" id="GO:0051920">
    <property type="term" value="F:peroxiredoxin activity"/>
    <property type="evidence" value="ECO:0007669"/>
    <property type="project" value="InterPro"/>
</dbReference>
<protein>
    <submittedName>
        <fullName evidence="2">4-carboxymuconolactone decarboxylase</fullName>
    </submittedName>
</protein>
<name>A0A3N2ARV9_9MICO</name>
<keyword evidence="3" id="KW-1185">Reference proteome</keyword>
<organism evidence="2 3">
    <name type="scientific">Agrococcus jenensis</name>
    <dbReference type="NCBI Taxonomy" id="46353"/>
    <lineage>
        <taxon>Bacteria</taxon>
        <taxon>Bacillati</taxon>
        <taxon>Actinomycetota</taxon>
        <taxon>Actinomycetes</taxon>
        <taxon>Micrococcales</taxon>
        <taxon>Microbacteriaceae</taxon>
        <taxon>Agrococcus</taxon>
    </lineage>
</organism>
<proteinExistence type="predicted"/>